<dbReference type="Proteomes" id="UP000600877">
    <property type="component" value="Unassembled WGS sequence"/>
</dbReference>
<evidence type="ECO:0000259" key="2">
    <source>
        <dbReference type="Pfam" id="PF01464"/>
    </source>
</evidence>
<evidence type="ECO:0000313" key="4">
    <source>
        <dbReference type="EMBL" id="GGX90489.1"/>
    </source>
</evidence>
<dbReference type="Pfam" id="PF01464">
    <property type="entry name" value="SLT"/>
    <property type="match status" value="1"/>
</dbReference>
<dbReference type="InterPro" id="IPR025392">
    <property type="entry name" value="DUF4124"/>
</dbReference>
<dbReference type="InterPro" id="IPR023346">
    <property type="entry name" value="Lysozyme-like_dom_sf"/>
</dbReference>
<dbReference type="SUPFAM" id="SSF53955">
    <property type="entry name" value="Lysozyme-like"/>
    <property type="match status" value="1"/>
</dbReference>
<dbReference type="InterPro" id="IPR008258">
    <property type="entry name" value="Transglycosylase_SLT_dom_1"/>
</dbReference>
<reference evidence="5" key="1">
    <citation type="journal article" date="2019" name="Int. J. Syst. Evol. Microbiol.">
        <title>The Global Catalogue of Microorganisms (GCM) 10K type strain sequencing project: providing services to taxonomists for standard genome sequencing and annotation.</title>
        <authorList>
            <consortium name="The Broad Institute Genomics Platform"/>
            <consortium name="The Broad Institute Genome Sequencing Center for Infectious Disease"/>
            <person name="Wu L."/>
            <person name="Ma J."/>
        </authorList>
    </citation>
    <scope>NUCLEOTIDE SEQUENCE [LARGE SCALE GENOMIC DNA]</scope>
    <source>
        <strain evidence="5">KCTC 32041</strain>
    </source>
</reference>
<sequence>MAILTCLPRAGPARGRQRPALLTVLLLLLAPVVDANIYAFTDADGTTHFSNVPQDKRYRLALSTPRDNAEITAGKRKTGTAYRASQRARWSQLIDSTAQTLNLDAALLHAVIATESGYNWRAVSPKGAIGLMQLMPATAGRYGVTDLYDPGQNVRAGAQYLRELMGRFDNDLRLVLAAYNAGEQAVARYGNRVPPYQETMQYVPRVLGNYARNQQRPLAVPEYR</sequence>
<comment type="similarity">
    <text evidence="1">Belongs to the transglycosylase Slt family.</text>
</comment>
<dbReference type="PANTHER" id="PTHR37423">
    <property type="entry name" value="SOLUBLE LYTIC MUREIN TRANSGLYCOSYLASE-RELATED"/>
    <property type="match status" value="1"/>
</dbReference>
<evidence type="ECO:0000256" key="1">
    <source>
        <dbReference type="ARBA" id="ARBA00007734"/>
    </source>
</evidence>
<proteinExistence type="inferred from homology"/>
<feature type="domain" description="DUF4124" evidence="3">
    <location>
        <begin position="25"/>
        <end position="70"/>
    </location>
</feature>
<dbReference type="Gene3D" id="1.10.530.10">
    <property type="match status" value="1"/>
</dbReference>
<evidence type="ECO:0000313" key="5">
    <source>
        <dbReference type="Proteomes" id="UP000600877"/>
    </source>
</evidence>
<evidence type="ECO:0000259" key="3">
    <source>
        <dbReference type="Pfam" id="PF13511"/>
    </source>
</evidence>
<dbReference type="CDD" id="cd00254">
    <property type="entry name" value="LT-like"/>
    <property type="match status" value="1"/>
</dbReference>
<dbReference type="EMBL" id="BMYW01000005">
    <property type="protein sequence ID" value="GGX90489.1"/>
    <property type="molecule type" value="Genomic_DNA"/>
</dbReference>
<comment type="caution">
    <text evidence="4">The sequence shown here is derived from an EMBL/GenBank/DDBJ whole genome shotgun (WGS) entry which is preliminary data.</text>
</comment>
<dbReference type="RefSeq" id="WP_189373782.1">
    <property type="nucleotide sequence ID" value="NZ_BMYW01000005.1"/>
</dbReference>
<protein>
    <submittedName>
        <fullName evidence="4">Lytic transglycosylase</fullName>
    </submittedName>
</protein>
<name>A0ABQ2YNU4_9NEIS</name>
<organism evidence="4 5">
    <name type="scientific">Vogesella alkaliphila</name>
    <dbReference type="NCBI Taxonomy" id="1193621"/>
    <lineage>
        <taxon>Bacteria</taxon>
        <taxon>Pseudomonadati</taxon>
        <taxon>Pseudomonadota</taxon>
        <taxon>Betaproteobacteria</taxon>
        <taxon>Neisseriales</taxon>
        <taxon>Chromobacteriaceae</taxon>
        <taxon>Vogesella</taxon>
    </lineage>
</organism>
<feature type="domain" description="Transglycosylase SLT" evidence="2">
    <location>
        <begin position="93"/>
        <end position="193"/>
    </location>
</feature>
<dbReference type="Pfam" id="PF13511">
    <property type="entry name" value="DUF4124"/>
    <property type="match status" value="1"/>
</dbReference>
<keyword evidence="5" id="KW-1185">Reference proteome</keyword>
<accession>A0ABQ2YNU4</accession>
<dbReference type="PANTHER" id="PTHR37423:SF2">
    <property type="entry name" value="MEMBRANE-BOUND LYTIC MUREIN TRANSGLYCOSYLASE C"/>
    <property type="match status" value="1"/>
</dbReference>
<gene>
    <name evidence="4" type="ORF">GCM10011290_17760</name>
</gene>